<comment type="function">
    <text evidence="1">S-adenosyl-L-methionine-dependent protein-lysine N-methyltransferase that methylates elongation factor 1-alpha.</text>
</comment>
<dbReference type="GO" id="GO:0005829">
    <property type="term" value="C:cytosol"/>
    <property type="evidence" value="ECO:0007669"/>
    <property type="project" value="TreeGrafter"/>
</dbReference>
<comment type="subcellular location">
    <subcellularLocation>
        <location evidence="1">Cytoplasm</location>
    </subcellularLocation>
</comment>
<evidence type="ECO:0000256" key="1">
    <source>
        <dbReference type="HAMAP-Rule" id="MF_03198"/>
    </source>
</evidence>
<dbReference type="GO" id="GO:0016279">
    <property type="term" value="F:protein-lysine N-methyltransferase activity"/>
    <property type="evidence" value="ECO:0007669"/>
    <property type="project" value="UniProtKB-UniRule"/>
</dbReference>
<gene>
    <name evidence="1" type="primary">EFM6</name>
    <name evidence="2" type="ORF">GNLVRS02_ARAD1D16346g</name>
</gene>
<reference evidence="2" key="1">
    <citation type="submission" date="2014-02" db="EMBL/GenBank/DDBJ databases">
        <authorList>
            <person name="Genoscope - CEA"/>
        </authorList>
    </citation>
    <scope>NUCLEOTIDE SEQUENCE</scope>
    <source>
        <strain evidence="2">LS3</strain>
    </source>
</reference>
<feature type="binding site" evidence="1">
    <location>
        <position position="146"/>
    </location>
    <ligand>
        <name>S-adenosyl-L-methionine</name>
        <dbReference type="ChEBI" id="CHEBI:59789"/>
    </ligand>
</feature>
<dbReference type="EC" id="2.1.1.-" evidence="1"/>
<protein>
    <recommendedName>
        <fullName evidence="1">Protein-lysine N-methyltransferase EFM6</fullName>
        <ecNumber evidence="1">2.1.1.-</ecNumber>
    </recommendedName>
    <alternativeName>
        <fullName evidence="1">Elongation factor methyltransferase 6</fullName>
    </alternativeName>
</protein>
<feature type="binding site" evidence="1">
    <location>
        <begin position="74"/>
        <end position="76"/>
    </location>
    <ligand>
        <name>S-adenosyl-L-methionine</name>
        <dbReference type="ChEBI" id="CHEBI:59789"/>
    </ligand>
</feature>
<dbReference type="AlphaFoldDB" id="A0A060T9N4"/>
<proteinExistence type="inferred from homology"/>
<dbReference type="PANTHER" id="PTHR14614">
    <property type="entry name" value="HEPATOCELLULAR CARCINOMA-ASSOCIATED ANTIGEN"/>
    <property type="match status" value="1"/>
</dbReference>
<accession>A0A060T9N4</accession>
<comment type="similarity">
    <text evidence="1">Belongs to the class I-like SAM-binding methyltransferase superfamily. METTL21 family. EFM6 subfamily.</text>
</comment>
<reference evidence="2" key="2">
    <citation type="submission" date="2014-06" db="EMBL/GenBank/DDBJ databases">
        <title>The complete genome of Blastobotrys (Arxula) adeninivorans LS3 - a yeast of biotechnological interest.</title>
        <authorList>
            <person name="Kunze G."/>
            <person name="Gaillardin C."/>
            <person name="Czernicka M."/>
            <person name="Durrens P."/>
            <person name="Martin T."/>
            <person name="Boer E."/>
            <person name="Gabaldon T."/>
            <person name="Cruz J."/>
            <person name="Talla E."/>
            <person name="Marck C."/>
            <person name="Goffeau A."/>
            <person name="Barbe V."/>
            <person name="Baret P."/>
            <person name="Baronian K."/>
            <person name="Beier S."/>
            <person name="Bleykasten C."/>
            <person name="Bode R."/>
            <person name="Casaregola S."/>
            <person name="Despons L."/>
            <person name="Fairhead C."/>
            <person name="Giersberg M."/>
            <person name="Gierski P."/>
            <person name="Hahnel U."/>
            <person name="Hartmann A."/>
            <person name="Jankowska D."/>
            <person name="Jubin C."/>
            <person name="Jung P."/>
            <person name="Lafontaine I."/>
            <person name="Leh-Louis V."/>
            <person name="Lemaire M."/>
            <person name="Marcet-Houben M."/>
            <person name="Mascher M."/>
            <person name="Morel G."/>
            <person name="Richard G.-F."/>
            <person name="Riechen J."/>
            <person name="Sacerdot C."/>
            <person name="Sarkar A."/>
            <person name="Savel G."/>
            <person name="Schacherer J."/>
            <person name="Sherman D."/>
            <person name="Straub M.-L."/>
            <person name="Stein N."/>
            <person name="Thierry A."/>
            <person name="Trautwein-Schult A."/>
            <person name="Westhof E."/>
            <person name="Worch S."/>
            <person name="Dujon B."/>
            <person name="Souciet J.-L."/>
            <person name="Wincker P."/>
            <person name="Scholz U."/>
            <person name="Neuveglise N."/>
        </authorList>
    </citation>
    <scope>NUCLEOTIDE SEQUENCE</scope>
    <source>
        <strain evidence="2">LS3</strain>
    </source>
</reference>
<keyword evidence="1" id="KW-0963">Cytoplasm</keyword>
<dbReference type="InterPro" id="IPR019410">
    <property type="entry name" value="Methyltransf_16"/>
</dbReference>
<feature type="binding site" evidence="1">
    <location>
        <position position="49"/>
    </location>
    <ligand>
        <name>S-adenosyl-L-methionine</name>
        <dbReference type="ChEBI" id="CHEBI:59789"/>
    </ligand>
</feature>
<dbReference type="Gene3D" id="3.40.50.150">
    <property type="entry name" value="Vaccinia Virus protein VP39"/>
    <property type="match status" value="1"/>
</dbReference>
<dbReference type="GO" id="GO:0032259">
    <property type="term" value="P:methylation"/>
    <property type="evidence" value="ECO:0007669"/>
    <property type="project" value="UniProtKB-KW"/>
</dbReference>
<keyword evidence="1" id="KW-0808">Transferase</keyword>
<organism evidence="2">
    <name type="scientific">Blastobotrys adeninivorans</name>
    <name type="common">Yeast</name>
    <name type="synonym">Arxula adeninivorans</name>
    <dbReference type="NCBI Taxonomy" id="409370"/>
    <lineage>
        <taxon>Eukaryota</taxon>
        <taxon>Fungi</taxon>
        <taxon>Dikarya</taxon>
        <taxon>Ascomycota</taxon>
        <taxon>Saccharomycotina</taxon>
        <taxon>Dipodascomycetes</taxon>
        <taxon>Dipodascales</taxon>
        <taxon>Trichomonascaceae</taxon>
        <taxon>Blastobotrys</taxon>
    </lineage>
</organism>
<feature type="binding site" evidence="1">
    <location>
        <position position="129"/>
    </location>
    <ligand>
        <name>S-adenosyl-L-methionine</name>
        <dbReference type="ChEBI" id="CHEBI:59789"/>
    </ligand>
</feature>
<dbReference type="PANTHER" id="PTHR14614:SF152">
    <property type="entry name" value="PROTEIN-LYSINE N-METHYLTRANSFERASE EFM6"/>
    <property type="match status" value="1"/>
</dbReference>
<dbReference type="SUPFAM" id="SSF53335">
    <property type="entry name" value="S-adenosyl-L-methionine-dependent methyltransferases"/>
    <property type="match status" value="1"/>
</dbReference>
<sequence length="227" mass="25340">MDLSLEDLVPINETTNLGNSSLTFDGLLPEPGLQVVEDGGAAGCGGKLWPAGELLSKYMIRRGLKGAKNIVELGSGTGLVGLAIGLDQRRLGNDDFTVWITDQENMMPLMEENVTLNQLTTVKAAVLNWGDELPEYAKSADLVLAADCVYLEAAFPLLEKTLLDLTENGTPILLCYKKRRRADSKFFKKIKKNFVVTEIKDHEDYEHYFRQAVYLYEFTRKTNNSNQ</sequence>
<dbReference type="InterPro" id="IPR029063">
    <property type="entry name" value="SAM-dependent_MTases_sf"/>
</dbReference>
<evidence type="ECO:0000313" key="2">
    <source>
        <dbReference type="EMBL" id="CDP37653.1"/>
    </source>
</evidence>
<dbReference type="EMBL" id="HG937694">
    <property type="protein sequence ID" value="CDP37653.1"/>
    <property type="molecule type" value="Genomic_DNA"/>
</dbReference>
<dbReference type="HAMAP" id="MF_03198">
    <property type="entry name" value="Methyltr_EFM6"/>
    <property type="match status" value="1"/>
</dbReference>
<keyword evidence="1" id="KW-0489">Methyltransferase</keyword>
<dbReference type="Pfam" id="PF10294">
    <property type="entry name" value="Methyltransf_16"/>
    <property type="match status" value="1"/>
</dbReference>
<name>A0A060T9N4_BLAAD</name>
<dbReference type="PhylomeDB" id="A0A060T9N4"/>
<keyword evidence="1" id="KW-0949">S-adenosyl-L-methionine</keyword>
<feature type="binding site" evidence="1">
    <location>
        <position position="102"/>
    </location>
    <ligand>
        <name>S-adenosyl-L-methionine</name>
        <dbReference type="ChEBI" id="CHEBI:59789"/>
    </ligand>
</feature>
<dbReference type="InterPro" id="IPR033684">
    <property type="entry name" value="EFM6"/>
</dbReference>